<dbReference type="PROSITE" id="PS01124">
    <property type="entry name" value="HTH_ARAC_FAMILY_2"/>
    <property type="match status" value="1"/>
</dbReference>
<evidence type="ECO:0000256" key="3">
    <source>
        <dbReference type="ARBA" id="ARBA00023163"/>
    </source>
</evidence>
<proteinExistence type="predicted"/>
<feature type="domain" description="HTH araC/xylS-type" evidence="4">
    <location>
        <begin position="185"/>
        <end position="282"/>
    </location>
</feature>
<reference evidence="5 6" key="1">
    <citation type="submission" date="2021-01" db="EMBL/GenBank/DDBJ databases">
        <title>Whole genome shotgun sequence of Planobispora longispora NBRC 13918.</title>
        <authorList>
            <person name="Komaki H."/>
            <person name="Tamura T."/>
        </authorList>
    </citation>
    <scope>NUCLEOTIDE SEQUENCE [LARGE SCALE GENOMIC DNA]</scope>
    <source>
        <strain evidence="5 6">NBRC 13918</strain>
    </source>
</reference>
<keyword evidence="3" id="KW-0804">Transcription</keyword>
<gene>
    <name evidence="5" type="ORF">Plo01_63280</name>
</gene>
<accession>A0A8J3RUR0</accession>
<comment type="caution">
    <text evidence="5">The sequence shown here is derived from an EMBL/GenBank/DDBJ whole genome shotgun (WGS) entry which is preliminary data.</text>
</comment>
<evidence type="ECO:0000313" key="5">
    <source>
        <dbReference type="EMBL" id="GIH79899.1"/>
    </source>
</evidence>
<dbReference type="GO" id="GO:0043565">
    <property type="term" value="F:sequence-specific DNA binding"/>
    <property type="evidence" value="ECO:0007669"/>
    <property type="project" value="InterPro"/>
</dbReference>
<keyword evidence="1" id="KW-0805">Transcription regulation</keyword>
<sequence length="293" mass="29760">MGIPTGTSTRLPAAASPGAQVRRPYWAGAATAAPGLLAFTGAIGSAEPHAHAAVQVLLVLDGEVVLTDRHGRQRPVQAAIIPAGVRHGLRATPATHGLLAYLDPASPVGRAATARTAAYGDADAVSTWQAAARPGVMAAAPRSPAVVPGSPALMPGSPAVAPGRAAMRRAAGPHPGAGALPAPLSRALALVPQLIDGPLLLGDLAARSGVSASRLGHLFAEHLHLPYPAWRRWARLLHAVEAVRGGATLTEAAHAAGFADSAHLTRTCRAMFGITPSQALAATGWHSLTRGRR</sequence>
<dbReference type="Pfam" id="PF12833">
    <property type="entry name" value="HTH_18"/>
    <property type="match status" value="1"/>
</dbReference>
<dbReference type="PANTHER" id="PTHR46796">
    <property type="entry name" value="HTH-TYPE TRANSCRIPTIONAL ACTIVATOR RHAS-RELATED"/>
    <property type="match status" value="1"/>
</dbReference>
<dbReference type="Gene3D" id="2.60.120.10">
    <property type="entry name" value="Jelly Rolls"/>
    <property type="match status" value="1"/>
</dbReference>
<dbReference type="Proteomes" id="UP000616724">
    <property type="component" value="Unassembled WGS sequence"/>
</dbReference>
<dbReference type="GO" id="GO:0003700">
    <property type="term" value="F:DNA-binding transcription factor activity"/>
    <property type="evidence" value="ECO:0007669"/>
    <property type="project" value="InterPro"/>
</dbReference>
<dbReference type="InterPro" id="IPR014710">
    <property type="entry name" value="RmlC-like_jellyroll"/>
</dbReference>
<organism evidence="5 6">
    <name type="scientific">Planobispora longispora</name>
    <dbReference type="NCBI Taxonomy" id="28887"/>
    <lineage>
        <taxon>Bacteria</taxon>
        <taxon>Bacillati</taxon>
        <taxon>Actinomycetota</taxon>
        <taxon>Actinomycetes</taxon>
        <taxon>Streptosporangiales</taxon>
        <taxon>Streptosporangiaceae</taxon>
        <taxon>Planobispora</taxon>
    </lineage>
</organism>
<dbReference type="Gene3D" id="1.10.10.60">
    <property type="entry name" value="Homeodomain-like"/>
    <property type="match status" value="1"/>
</dbReference>
<dbReference type="AlphaFoldDB" id="A0A8J3RUR0"/>
<dbReference type="InterPro" id="IPR018060">
    <property type="entry name" value="HTH_AraC"/>
</dbReference>
<dbReference type="SUPFAM" id="SSF46689">
    <property type="entry name" value="Homeodomain-like"/>
    <property type="match status" value="1"/>
</dbReference>
<dbReference type="EMBL" id="BOOH01000052">
    <property type="protein sequence ID" value="GIH79899.1"/>
    <property type="molecule type" value="Genomic_DNA"/>
</dbReference>
<keyword evidence="2" id="KW-0238">DNA-binding</keyword>
<dbReference type="InterPro" id="IPR050204">
    <property type="entry name" value="AraC_XylS_family_regulators"/>
</dbReference>
<dbReference type="InterPro" id="IPR009057">
    <property type="entry name" value="Homeodomain-like_sf"/>
</dbReference>
<dbReference type="SMART" id="SM00342">
    <property type="entry name" value="HTH_ARAC"/>
    <property type="match status" value="1"/>
</dbReference>
<dbReference type="SUPFAM" id="SSF51182">
    <property type="entry name" value="RmlC-like cupins"/>
    <property type="match status" value="1"/>
</dbReference>
<evidence type="ECO:0000256" key="1">
    <source>
        <dbReference type="ARBA" id="ARBA00023015"/>
    </source>
</evidence>
<protein>
    <submittedName>
        <fullName evidence="5">Putative transcriptional regulator, AraC family protein</fullName>
    </submittedName>
</protein>
<dbReference type="InterPro" id="IPR011051">
    <property type="entry name" value="RmlC_Cupin_sf"/>
</dbReference>
<evidence type="ECO:0000313" key="6">
    <source>
        <dbReference type="Proteomes" id="UP000616724"/>
    </source>
</evidence>
<name>A0A8J3RUR0_9ACTN</name>
<keyword evidence="6" id="KW-1185">Reference proteome</keyword>
<dbReference type="CDD" id="cd02208">
    <property type="entry name" value="cupin_RmlC-like"/>
    <property type="match status" value="1"/>
</dbReference>
<evidence type="ECO:0000259" key="4">
    <source>
        <dbReference type="PROSITE" id="PS01124"/>
    </source>
</evidence>
<evidence type="ECO:0000256" key="2">
    <source>
        <dbReference type="ARBA" id="ARBA00023125"/>
    </source>
</evidence>